<dbReference type="InterPro" id="IPR011006">
    <property type="entry name" value="CheY-like_superfamily"/>
</dbReference>
<dbReference type="GO" id="GO:0032993">
    <property type="term" value="C:protein-DNA complex"/>
    <property type="evidence" value="ECO:0007669"/>
    <property type="project" value="TreeGrafter"/>
</dbReference>
<dbReference type="AlphaFoldDB" id="A0L8W3"/>
<dbReference type="RefSeq" id="WP_011713550.1">
    <property type="nucleotide sequence ID" value="NC_008576.1"/>
</dbReference>
<dbReference type="eggNOG" id="COG0745">
    <property type="taxonomic scope" value="Bacteria"/>
</dbReference>
<dbReference type="Pfam" id="PF00072">
    <property type="entry name" value="Response_reg"/>
    <property type="match status" value="1"/>
</dbReference>
<evidence type="ECO:0000313" key="11">
    <source>
        <dbReference type="Proteomes" id="UP000002586"/>
    </source>
</evidence>
<dbReference type="SUPFAM" id="SSF46894">
    <property type="entry name" value="C-terminal effector domain of the bipartite response regulators"/>
    <property type="match status" value="1"/>
</dbReference>
<keyword evidence="2" id="KW-0902">Two-component regulatory system</keyword>
<accession>A0L8W3</accession>
<protein>
    <submittedName>
        <fullName evidence="10">Two component transcriptional regulator, winged helix family</fullName>
    </submittedName>
</protein>
<keyword evidence="5" id="KW-0804">Transcription</keyword>
<dbReference type="EMBL" id="CP000471">
    <property type="protein sequence ID" value="ABK44406.1"/>
    <property type="molecule type" value="Genomic_DNA"/>
</dbReference>
<dbReference type="Pfam" id="PF00486">
    <property type="entry name" value="Trans_reg_C"/>
    <property type="match status" value="1"/>
</dbReference>
<keyword evidence="3" id="KW-0805">Transcription regulation</keyword>
<sequence>METLKPTVLIVEDDPDLLEDLMDFLDARGFSVRGAKSAQEMHRALAENQPDLIVMDILLPDDNGIALTRELRQEGNMGILMLTCMNDTQHMLDSLQSGADAYLLKDSELSVVEANLRSIMRRLPKWSTSTPLPEDDPTTLSPTDGTAWHYDTITWTLTAPTHLSVKLNGREHRFLLTLCQTPGKTVERPICLDALGKKDTVTNRRSMDVFVRRLKNKIEPTVNLSFPLDTVYGVGYAFTAPIVVE</sequence>
<dbReference type="GO" id="GO:0000976">
    <property type="term" value="F:transcription cis-regulatory region binding"/>
    <property type="evidence" value="ECO:0007669"/>
    <property type="project" value="TreeGrafter"/>
</dbReference>
<dbReference type="InterPro" id="IPR036388">
    <property type="entry name" value="WH-like_DNA-bd_sf"/>
</dbReference>
<evidence type="ECO:0000256" key="2">
    <source>
        <dbReference type="ARBA" id="ARBA00023012"/>
    </source>
</evidence>
<dbReference type="GO" id="GO:0006355">
    <property type="term" value="P:regulation of DNA-templated transcription"/>
    <property type="evidence" value="ECO:0007669"/>
    <property type="project" value="InterPro"/>
</dbReference>
<dbReference type="OrthoDB" id="9784252at2"/>
<dbReference type="SMART" id="SM00862">
    <property type="entry name" value="Trans_reg_C"/>
    <property type="match status" value="1"/>
</dbReference>
<keyword evidence="11" id="KW-1185">Reference proteome</keyword>
<dbReference type="PANTHER" id="PTHR48111">
    <property type="entry name" value="REGULATOR OF RPOS"/>
    <property type="match status" value="1"/>
</dbReference>
<dbReference type="Gene3D" id="1.10.10.10">
    <property type="entry name" value="Winged helix-like DNA-binding domain superfamily/Winged helix DNA-binding domain"/>
    <property type="match status" value="1"/>
</dbReference>
<evidence type="ECO:0000256" key="6">
    <source>
        <dbReference type="PROSITE-ProRule" id="PRU00169"/>
    </source>
</evidence>
<dbReference type="InterPro" id="IPR001867">
    <property type="entry name" value="OmpR/PhoB-type_DNA-bd"/>
</dbReference>
<dbReference type="InterPro" id="IPR001789">
    <property type="entry name" value="Sig_transdc_resp-reg_receiver"/>
</dbReference>
<dbReference type="SMART" id="SM00448">
    <property type="entry name" value="REC"/>
    <property type="match status" value="1"/>
</dbReference>
<evidence type="ECO:0000256" key="7">
    <source>
        <dbReference type="PROSITE-ProRule" id="PRU01091"/>
    </source>
</evidence>
<reference evidence="11" key="1">
    <citation type="journal article" date="2009" name="Appl. Environ. Microbiol.">
        <title>Complete genome sequence of the chemolithoautotrophic marine magnetotactic coccus strain MC-1.</title>
        <authorList>
            <person name="Schubbe S."/>
            <person name="Williams T.J."/>
            <person name="Xie G."/>
            <person name="Kiss H.E."/>
            <person name="Brettin T.S."/>
            <person name="Martinez D."/>
            <person name="Ross C.A."/>
            <person name="Schuler D."/>
            <person name="Cox B.L."/>
            <person name="Nealson K.H."/>
            <person name="Bazylinski D.A."/>
        </authorList>
    </citation>
    <scope>NUCLEOTIDE SEQUENCE [LARGE SCALE GENOMIC DNA]</scope>
    <source>
        <strain evidence="11">ATCC BAA-1437 / JCM 17883 / MC-1</strain>
    </source>
</reference>
<evidence type="ECO:0000256" key="1">
    <source>
        <dbReference type="ARBA" id="ARBA00022553"/>
    </source>
</evidence>
<dbReference type="GO" id="GO:0005829">
    <property type="term" value="C:cytosol"/>
    <property type="evidence" value="ECO:0007669"/>
    <property type="project" value="TreeGrafter"/>
</dbReference>
<dbReference type="Gene3D" id="3.40.50.2300">
    <property type="match status" value="1"/>
</dbReference>
<dbReference type="InterPro" id="IPR016032">
    <property type="entry name" value="Sig_transdc_resp-reg_C-effctor"/>
</dbReference>
<dbReference type="PROSITE" id="PS51755">
    <property type="entry name" value="OMPR_PHOB"/>
    <property type="match status" value="1"/>
</dbReference>
<dbReference type="PROSITE" id="PS50110">
    <property type="entry name" value="RESPONSE_REGULATORY"/>
    <property type="match status" value="1"/>
</dbReference>
<dbReference type="CDD" id="cd17574">
    <property type="entry name" value="REC_OmpR"/>
    <property type="match status" value="1"/>
</dbReference>
<dbReference type="CDD" id="cd00383">
    <property type="entry name" value="trans_reg_C"/>
    <property type="match status" value="1"/>
</dbReference>
<dbReference type="STRING" id="156889.Mmc1_1898"/>
<dbReference type="InterPro" id="IPR039420">
    <property type="entry name" value="WalR-like"/>
</dbReference>
<keyword evidence="1 6" id="KW-0597">Phosphoprotein</keyword>
<dbReference type="Proteomes" id="UP000002586">
    <property type="component" value="Chromosome"/>
</dbReference>
<organism evidence="10 11">
    <name type="scientific">Magnetococcus marinus (strain ATCC BAA-1437 / JCM 17883 / MC-1)</name>
    <dbReference type="NCBI Taxonomy" id="156889"/>
    <lineage>
        <taxon>Bacteria</taxon>
        <taxon>Pseudomonadati</taxon>
        <taxon>Pseudomonadota</taxon>
        <taxon>Magnetococcia</taxon>
        <taxon>Magnetococcales</taxon>
        <taxon>Magnetococcaceae</taxon>
        <taxon>Magnetococcus</taxon>
    </lineage>
</organism>
<dbReference type="KEGG" id="mgm:Mmc1_1898"/>
<feature type="domain" description="Response regulatory" evidence="8">
    <location>
        <begin position="7"/>
        <end position="120"/>
    </location>
</feature>
<proteinExistence type="predicted"/>
<feature type="modified residue" description="4-aspartylphosphate" evidence="6">
    <location>
        <position position="56"/>
    </location>
</feature>
<dbReference type="SUPFAM" id="SSF52172">
    <property type="entry name" value="CheY-like"/>
    <property type="match status" value="1"/>
</dbReference>
<evidence type="ECO:0000259" key="8">
    <source>
        <dbReference type="PROSITE" id="PS50110"/>
    </source>
</evidence>
<reference evidence="10 11" key="2">
    <citation type="journal article" date="2012" name="Int. J. Syst. Evol. Microbiol.">
        <title>Magnetococcus marinus gen. nov., sp. nov., a marine, magnetotactic bacterium that represents a novel lineage (Magnetococcaceae fam. nov.; Magnetococcales ord. nov.) at the base of the Alphaproteobacteria.</title>
        <authorList>
            <person name="Bazylinski D.A."/>
            <person name="Williams T.J."/>
            <person name="Lefevre C.T."/>
            <person name="Berg R.J."/>
            <person name="Zhang C.L."/>
            <person name="Bowser S.S."/>
            <person name="Dean A.J."/>
            <person name="Beveridge T.J."/>
        </authorList>
    </citation>
    <scope>NUCLEOTIDE SEQUENCE [LARGE SCALE GENOMIC DNA]</scope>
    <source>
        <strain evidence="11">ATCC BAA-1437 / JCM 17883 / MC-1</strain>
    </source>
</reference>
<evidence type="ECO:0000259" key="9">
    <source>
        <dbReference type="PROSITE" id="PS51755"/>
    </source>
</evidence>
<keyword evidence="4 7" id="KW-0238">DNA-binding</keyword>
<dbReference type="HOGENOM" id="CLU_000445_30_4_5"/>
<dbReference type="PANTHER" id="PTHR48111:SF4">
    <property type="entry name" value="DNA-BINDING DUAL TRANSCRIPTIONAL REGULATOR OMPR"/>
    <property type="match status" value="1"/>
</dbReference>
<evidence type="ECO:0000256" key="3">
    <source>
        <dbReference type="ARBA" id="ARBA00023015"/>
    </source>
</evidence>
<gene>
    <name evidence="10" type="ordered locus">Mmc1_1898</name>
</gene>
<feature type="domain" description="OmpR/PhoB-type" evidence="9">
    <location>
        <begin position="137"/>
        <end position="240"/>
    </location>
</feature>
<name>A0L8W3_MAGMM</name>
<evidence type="ECO:0000256" key="5">
    <source>
        <dbReference type="ARBA" id="ARBA00023163"/>
    </source>
</evidence>
<dbReference type="GO" id="GO:0000156">
    <property type="term" value="F:phosphorelay response regulator activity"/>
    <property type="evidence" value="ECO:0007669"/>
    <property type="project" value="TreeGrafter"/>
</dbReference>
<evidence type="ECO:0000313" key="10">
    <source>
        <dbReference type="EMBL" id="ABK44406.1"/>
    </source>
</evidence>
<evidence type="ECO:0000256" key="4">
    <source>
        <dbReference type="ARBA" id="ARBA00023125"/>
    </source>
</evidence>
<feature type="DNA-binding region" description="OmpR/PhoB-type" evidence="7">
    <location>
        <begin position="137"/>
        <end position="240"/>
    </location>
</feature>